<organism evidence="1 2">
    <name type="scientific">Rubroshorea leprosula</name>
    <dbReference type="NCBI Taxonomy" id="152421"/>
    <lineage>
        <taxon>Eukaryota</taxon>
        <taxon>Viridiplantae</taxon>
        <taxon>Streptophyta</taxon>
        <taxon>Embryophyta</taxon>
        <taxon>Tracheophyta</taxon>
        <taxon>Spermatophyta</taxon>
        <taxon>Magnoliopsida</taxon>
        <taxon>eudicotyledons</taxon>
        <taxon>Gunneridae</taxon>
        <taxon>Pentapetalae</taxon>
        <taxon>rosids</taxon>
        <taxon>malvids</taxon>
        <taxon>Malvales</taxon>
        <taxon>Dipterocarpaceae</taxon>
        <taxon>Rubroshorea</taxon>
    </lineage>
</organism>
<evidence type="ECO:0000313" key="2">
    <source>
        <dbReference type="Proteomes" id="UP001054252"/>
    </source>
</evidence>
<name>A0AAV5IUE7_9ROSI</name>
<dbReference type="Proteomes" id="UP001054252">
    <property type="component" value="Unassembled WGS sequence"/>
</dbReference>
<sequence length="118" mass="13847">MSIPPNSRLRGCAVYFPQPMSENDERAVQFLDEHVYYFNCRVPQEPLADIEYRNSSRDLDICCHVFRWDVTPYEQVFENGFSARRQEGTSDDIFFNLDHYVHHGGRPLNSTRATTHAF</sequence>
<dbReference type="AlphaFoldDB" id="A0AAV5IUE7"/>
<reference evidence="1 2" key="1">
    <citation type="journal article" date="2021" name="Commun. Biol.">
        <title>The genome of Shorea leprosula (Dipterocarpaceae) highlights the ecological relevance of drought in aseasonal tropical rainforests.</title>
        <authorList>
            <person name="Ng K.K.S."/>
            <person name="Kobayashi M.J."/>
            <person name="Fawcett J.A."/>
            <person name="Hatakeyama M."/>
            <person name="Paape T."/>
            <person name="Ng C.H."/>
            <person name="Ang C.C."/>
            <person name="Tnah L.H."/>
            <person name="Lee C.T."/>
            <person name="Nishiyama T."/>
            <person name="Sese J."/>
            <person name="O'Brien M.J."/>
            <person name="Copetti D."/>
            <person name="Mohd Noor M.I."/>
            <person name="Ong R.C."/>
            <person name="Putra M."/>
            <person name="Sireger I.Z."/>
            <person name="Indrioko S."/>
            <person name="Kosugi Y."/>
            <person name="Izuno A."/>
            <person name="Isagi Y."/>
            <person name="Lee S.L."/>
            <person name="Shimizu K.K."/>
        </authorList>
    </citation>
    <scope>NUCLEOTIDE SEQUENCE [LARGE SCALE GENOMIC DNA]</scope>
    <source>
        <strain evidence="1">214</strain>
    </source>
</reference>
<dbReference type="SUPFAM" id="SSF56399">
    <property type="entry name" value="ADP-ribosylation"/>
    <property type="match status" value="1"/>
</dbReference>
<proteinExistence type="predicted"/>
<accession>A0AAV5IUE7</accession>
<keyword evidence="2" id="KW-1185">Reference proteome</keyword>
<comment type="caution">
    <text evidence="1">The sequence shown here is derived from an EMBL/GenBank/DDBJ whole genome shotgun (WGS) entry which is preliminary data.</text>
</comment>
<protein>
    <submittedName>
        <fullName evidence="1">Uncharacterized protein</fullName>
    </submittedName>
</protein>
<evidence type="ECO:0000313" key="1">
    <source>
        <dbReference type="EMBL" id="GKV05462.1"/>
    </source>
</evidence>
<dbReference type="Gene3D" id="3.90.210.10">
    <property type="entry name" value="Heat-Labile Enterotoxin, subunit A"/>
    <property type="match status" value="1"/>
</dbReference>
<dbReference type="EMBL" id="BPVZ01000023">
    <property type="protein sequence ID" value="GKV05462.1"/>
    <property type="molecule type" value="Genomic_DNA"/>
</dbReference>
<gene>
    <name evidence="1" type="ORF">SLEP1_g17471</name>
</gene>